<dbReference type="GO" id="GO:0051539">
    <property type="term" value="F:4 iron, 4 sulfur cluster binding"/>
    <property type="evidence" value="ECO:0007669"/>
    <property type="project" value="UniProtKB-KW"/>
</dbReference>
<feature type="binding site" evidence="14 15">
    <location>
        <position position="140"/>
    </location>
    <ligand>
        <name>[2Fe-2S] cluster</name>
        <dbReference type="ChEBI" id="CHEBI:190135"/>
    </ligand>
</feature>
<comment type="cofactor">
    <cofactor evidence="14">
        <name>[2Fe-2S] cluster</name>
        <dbReference type="ChEBI" id="CHEBI:190135"/>
    </cofactor>
    <text evidence="14">Binds 1 [2Fe-2S] cluster. The cluster is coordinated with 3 cysteines and 1 arginine.</text>
</comment>
<evidence type="ECO:0000256" key="6">
    <source>
        <dbReference type="ARBA" id="ARBA00022679"/>
    </source>
</evidence>
<dbReference type="InterPro" id="IPR024177">
    <property type="entry name" value="Biotin_synthase"/>
</dbReference>
<feature type="compositionally biased region" description="Low complexity" evidence="16">
    <location>
        <begin position="327"/>
        <end position="341"/>
    </location>
</feature>
<dbReference type="SFLD" id="SFLDG01278">
    <property type="entry name" value="biotin_synthase_like"/>
    <property type="match status" value="1"/>
</dbReference>
<evidence type="ECO:0000256" key="1">
    <source>
        <dbReference type="ARBA" id="ARBA00004942"/>
    </source>
</evidence>
<evidence type="ECO:0000256" key="13">
    <source>
        <dbReference type="ARBA" id="ARBA00051157"/>
    </source>
</evidence>
<keyword evidence="7 14" id="KW-0949">S-adenosyl-L-methionine</keyword>
<dbReference type="PANTHER" id="PTHR22976:SF2">
    <property type="entry name" value="BIOTIN SYNTHASE, MITOCHONDRIAL"/>
    <property type="match status" value="1"/>
</dbReference>
<dbReference type="InterPro" id="IPR013785">
    <property type="entry name" value="Aldolase_TIM"/>
</dbReference>
<evidence type="ECO:0000256" key="15">
    <source>
        <dbReference type="PIRSR" id="PIRSR001619-1"/>
    </source>
</evidence>
<evidence type="ECO:0000256" key="4">
    <source>
        <dbReference type="ARBA" id="ARBA00012236"/>
    </source>
</evidence>
<dbReference type="SFLD" id="SFLDG01060">
    <property type="entry name" value="BATS_domain_containing"/>
    <property type="match status" value="1"/>
</dbReference>
<evidence type="ECO:0000256" key="3">
    <source>
        <dbReference type="ARBA" id="ARBA00011738"/>
    </source>
</evidence>
<evidence type="ECO:0000256" key="9">
    <source>
        <dbReference type="ARBA" id="ARBA00022723"/>
    </source>
</evidence>
<comment type="cofactor">
    <cofactor evidence="15">
        <name>[2Fe-2S] cluster</name>
        <dbReference type="ChEBI" id="CHEBI:190135"/>
    </cofactor>
    <text evidence="15">Binds 1 [2Fe-2S] cluster. The cluster is coordinated with 3 cysteines and 1 arginine.</text>
</comment>
<evidence type="ECO:0000259" key="17">
    <source>
        <dbReference type="PROSITE" id="PS51918"/>
    </source>
</evidence>
<dbReference type="CDD" id="cd01335">
    <property type="entry name" value="Radical_SAM"/>
    <property type="match status" value="1"/>
</dbReference>
<feature type="binding site" evidence="14 15">
    <location>
        <position position="64"/>
    </location>
    <ligand>
        <name>[4Fe-4S] cluster</name>
        <dbReference type="ChEBI" id="CHEBI:49883"/>
        <note>4Fe-4S-S-AdoMet</note>
    </ligand>
</feature>
<sequence>MNYHGLAERALAGGRPAREEGRAVLASPDEDLLALLDAAFRVRRRHFGKAVQIHYLINAKSGLCPEDCAYCSQSAVSDAEIPRYGLVDDEALIEGAARAAEAGSLRYCIVISGRGPTDAEIGRLCSVVGRIKERHGLSICCSLGLLDGTKARRLKEAGVDRLNHNLNTSQRFYGHICSTHTYGDRLETLSAGRSAGLELCSGVIFGQGEGEEDVLDVCEALRSLGPESIPVNFLHPIPGTPLERLAHLGPRRCLRLLCLMRFYNPAAEIRVAGGREVQLRDLQPLALYPANSIFVEGYLTTPGQGAAAARRMIEDMGFEVEERSEARAPAPETRAGAAQSL</sequence>
<name>A0A932I151_UNCTE</name>
<evidence type="ECO:0000313" key="19">
    <source>
        <dbReference type="Proteomes" id="UP000782312"/>
    </source>
</evidence>
<feature type="domain" description="Radical SAM core" evidence="17">
    <location>
        <begin position="46"/>
        <end position="275"/>
    </location>
</feature>
<dbReference type="GO" id="GO:0005506">
    <property type="term" value="F:iron ion binding"/>
    <property type="evidence" value="ECO:0007669"/>
    <property type="project" value="UniProtKB-UniRule"/>
</dbReference>
<feature type="binding site" evidence="14 15">
    <location>
        <position position="108"/>
    </location>
    <ligand>
        <name>[2Fe-2S] cluster</name>
        <dbReference type="ChEBI" id="CHEBI:190135"/>
    </ligand>
</feature>
<dbReference type="PANTHER" id="PTHR22976">
    <property type="entry name" value="BIOTIN SYNTHASE"/>
    <property type="match status" value="1"/>
</dbReference>
<dbReference type="GO" id="GO:0051537">
    <property type="term" value="F:2 iron, 2 sulfur cluster binding"/>
    <property type="evidence" value="ECO:0007669"/>
    <property type="project" value="UniProtKB-KW"/>
</dbReference>
<evidence type="ECO:0000313" key="18">
    <source>
        <dbReference type="EMBL" id="MBI3129067.1"/>
    </source>
</evidence>
<dbReference type="Proteomes" id="UP000782312">
    <property type="component" value="Unassembled WGS sequence"/>
</dbReference>
<feature type="binding site" evidence="14 15">
    <location>
        <position position="270"/>
    </location>
    <ligand>
        <name>[2Fe-2S] cluster</name>
        <dbReference type="ChEBI" id="CHEBI:190135"/>
    </ligand>
</feature>
<dbReference type="PIRSF" id="PIRSF001619">
    <property type="entry name" value="Biotin_synth"/>
    <property type="match status" value="1"/>
</dbReference>
<evidence type="ECO:0000256" key="7">
    <source>
        <dbReference type="ARBA" id="ARBA00022691"/>
    </source>
</evidence>
<feature type="region of interest" description="Disordered" evidence="16">
    <location>
        <begin position="321"/>
        <end position="341"/>
    </location>
</feature>
<dbReference type="FunFam" id="3.20.20.70:FF:000026">
    <property type="entry name" value="Biotin synthase"/>
    <property type="match status" value="1"/>
</dbReference>
<proteinExistence type="inferred from homology"/>
<keyword evidence="6 14" id="KW-0808">Transferase</keyword>
<comment type="subunit">
    <text evidence="3 14">Homodimer.</text>
</comment>
<dbReference type="HAMAP" id="MF_01694">
    <property type="entry name" value="BioB"/>
    <property type="match status" value="1"/>
</dbReference>
<keyword evidence="11 14" id="KW-0408">Iron</keyword>
<feature type="binding site" evidence="14 15">
    <location>
        <position position="200"/>
    </location>
    <ligand>
        <name>[2Fe-2S] cluster</name>
        <dbReference type="ChEBI" id="CHEBI:190135"/>
    </ligand>
</feature>
<dbReference type="Gene3D" id="3.20.20.70">
    <property type="entry name" value="Aldolase class I"/>
    <property type="match status" value="1"/>
</dbReference>
<keyword evidence="10 14" id="KW-0093">Biotin biosynthesis</keyword>
<dbReference type="EC" id="2.8.1.6" evidence="4 14"/>
<keyword evidence="5 14" id="KW-0004">4Fe-4S</keyword>
<dbReference type="GO" id="GO:0009102">
    <property type="term" value="P:biotin biosynthetic process"/>
    <property type="evidence" value="ECO:0007669"/>
    <property type="project" value="UniProtKB-UniRule"/>
</dbReference>
<protein>
    <recommendedName>
        <fullName evidence="4 14">Biotin synthase</fullName>
        <ecNumber evidence="4 14">2.8.1.6</ecNumber>
    </recommendedName>
</protein>
<evidence type="ECO:0000256" key="5">
    <source>
        <dbReference type="ARBA" id="ARBA00022485"/>
    </source>
</evidence>
<dbReference type="EMBL" id="JACPUR010000038">
    <property type="protein sequence ID" value="MBI3129067.1"/>
    <property type="molecule type" value="Genomic_DNA"/>
</dbReference>
<dbReference type="Pfam" id="PF04055">
    <property type="entry name" value="Radical_SAM"/>
    <property type="match status" value="1"/>
</dbReference>
<evidence type="ECO:0000256" key="10">
    <source>
        <dbReference type="ARBA" id="ARBA00022756"/>
    </source>
</evidence>
<keyword evidence="9 14" id="KW-0479">Metal-binding</keyword>
<comment type="caution">
    <text evidence="18">The sequence shown here is derived from an EMBL/GenBank/DDBJ whole genome shotgun (WGS) entry which is preliminary data.</text>
</comment>
<evidence type="ECO:0000256" key="2">
    <source>
        <dbReference type="ARBA" id="ARBA00010765"/>
    </source>
</evidence>
<evidence type="ECO:0000256" key="11">
    <source>
        <dbReference type="ARBA" id="ARBA00023004"/>
    </source>
</evidence>
<reference evidence="18" key="1">
    <citation type="submission" date="2020-07" db="EMBL/GenBank/DDBJ databases">
        <title>Huge and variable diversity of episymbiotic CPR bacteria and DPANN archaea in groundwater ecosystems.</title>
        <authorList>
            <person name="He C.Y."/>
            <person name="Keren R."/>
            <person name="Whittaker M."/>
            <person name="Farag I.F."/>
            <person name="Doudna J."/>
            <person name="Cate J.H.D."/>
            <person name="Banfield J.F."/>
        </authorList>
    </citation>
    <scope>NUCLEOTIDE SEQUENCE</scope>
    <source>
        <strain evidence="18">NC_groundwater_763_Ag_S-0.2um_68_21</strain>
    </source>
</reference>
<evidence type="ECO:0000256" key="14">
    <source>
        <dbReference type="HAMAP-Rule" id="MF_01694"/>
    </source>
</evidence>
<feature type="binding site" evidence="14 15">
    <location>
        <position position="68"/>
    </location>
    <ligand>
        <name>[4Fe-4S] cluster</name>
        <dbReference type="ChEBI" id="CHEBI:49883"/>
        <note>4Fe-4S-S-AdoMet</note>
    </ligand>
</feature>
<dbReference type="SMART" id="SM00876">
    <property type="entry name" value="BATS"/>
    <property type="match status" value="1"/>
</dbReference>
<evidence type="ECO:0000256" key="12">
    <source>
        <dbReference type="ARBA" id="ARBA00023014"/>
    </source>
</evidence>
<dbReference type="InterPro" id="IPR002684">
    <property type="entry name" value="Biotin_synth/BioAB"/>
</dbReference>
<dbReference type="AlphaFoldDB" id="A0A932I151"/>
<dbReference type="SUPFAM" id="SSF102114">
    <property type="entry name" value="Radical SAM enzymes"/>
    <property type="match status" value="1"/>
</dbReference>
<comment type="function">
    <text evidence="14">Catalyzes the conversion of dethiobiotin (DTB) to biotin by the insertion of a sulfur atom into dethiobiotin via a radical-based mechanism.</text>
</comment>
<dbReference type="GO" id="GO:0004076">
    <property type="term" value="F:biotin synthase activity"/>
    <property type="evidence" value="ECO:0007669"/>
    <property type="project" value="UniProtKB-UniRule"/>
</dbReference>
<feature type="binding site" evidence="14 15">
    <location>
        <position position="71"/>
    </location>
    <ligand>
        <name>[4Fe-4S] cluster</name>
        <dbReference type="ChEBI" id="CHEBI:49883"/>
        <note>4Fe-4S-S-AdoMet</note>
    </ligand>
</feature>
<dbReference type="PROSITE" id="PS51918">
    <property type="entry name" value="RADICAL_SAM"/>
    <property type="match status" value="1"/>
</dbReference>
<comment type="similarity">
    <text evidence="2 14">Belongs to the radical SAM superfamily. Biotin synthase family.</text>
</comment>
<dbReference type="InterPro" id="IPR006638">
    <property type="entry name" value="Elp3/MiaA/NifB-like_rSAM"/>
</dbReference>
<dbReference type="Pfam" id="PF06968">
    <property type="entry name" value="BATS"/>
    <property type="match status" value="1"/>
</dbReference>
<keyword evidence="8 14" id="KW-0001">2Fe-2S</keyword>
<organism evidence="18 19">
    <name type="scientific">Tectimicrobiota bacterium</name>
    <dbReference type="NCBI Taxonomy" id="2528274"/>
    <lineage>
        <taxon>Bacteria</taxon>
        <taxon>Pseudomonadati</taxon>
        <taxon>Nitrospinota/Tectimicrobiota group</taxon>
        <taxon>Candidatus Tectimicrobiota</taxon>
    </lineage>
</organism>
<dbReference type="InterPro" id="IPR010722">
    <property type="entry name" value="BATS_dom"/>
</dbReference>
<keyword evidence="12 14" id="KW-0411">Iron-sulfur</keyword>
<comment type="catalytic activity">
    <reaction evidence="13 14">
        <text>(4R,5S)-dethiobiotin + (sulfur carrier)-SH + 2 reduced [2Fe-2S]-[ferredoxin] + 2 S-adenosyl-L-methionine = (sulfur carrier)-H + biotin + 2 5'-deoxyadenosine + 2 L-methionine + 2 oxidized [2Fe-2S]-[ferredoxin]</text>
        <dbReference type="Rhea" id="RHEA:22060"/>
        <dbReference type="Rhea" id="RHEA-COMP:10000"/>
        <dbReference type="Rhea" id="RHEA-COMP:10001"/>
        <dbReference type="Rhea" id="RHEA-COMP:14737"/>
        <dbReference type="Rhea" id="RHEA-COMP:14739"/>
        <dbReference type="ChEBI" id="CHEBI:17319"/>
        <dbReference type="ChEBI" id="CHEBI:29917"/>
        <dbReference type="ChEBI" id="CHEBI:33737"/>
        <dbReference type="ChEBI" id="CHEBI:33738"/>
        <dbReference type="ChEBI" id="CHEBI:57586"/>
        <dbReference type="ChEBI" id="CHEBI:57844"/>
        <dbReference type="ChEBI" id="CHEBI:59789"/>
        <dbReference type="ChEBI" id="CHEBI:64428"/>
        <dbReference type="ChEBI" id="CHEBI:149473"/>
        <dbReference type="EC" id="2.8.1.6"/>
    </reaction>
</comment>
<evidence type="ECO:0000256" key="16">
    <source>
        <dbReference type="SAM" id="MobiDB-lite"/>
    </source>
</evidence>
<dbReference type="InterPro" id="IPR058240">
    <property type="entry name" value="rSAM_sf"/>
</dbReference>
<dbReference type="SFLD" id="SFLDS00029">
    <property type="entry name" value="Radical_SAM"/>
    <property type="match status" value="1"/>
</dbReference>
<dbReference type="InterPro" id="IPR007197">
    <property type="entry name" value="rSAM"/>
</dbReference>
<comment type="cofactor">
    <cofactor evidence="14 15">
        <name>[4Fe-4S] cluster</name>
        <dbReference type="ChEBI" id="CHEBI:49883"/>
    </cofactor>
    <text evidence="14 15">Binds 1 [4Fe-4S] cluster. The cluster is coordinated with 3 cysteines and an exchangeable S-adenosyl-L-methionine.</text>
</comment>
<accession>A0A932I151</accession>
<gene>
    <name evidence="14 18" type="primary">bioB</name>
    <name evidence="18" type="ORF">HYZ11_15785</name>
</gene>
<comment type="pathway">
    <text evidence="1 14">Cofactor biosynthesis; biotin biosynthesis; biotin from 7,8-diaminononanoate: step 2/2.</text>
</comment>
<dbReference type="NCBIfam" id="TIGR00433">
    <property type="entry name" value="bioB"/>
    <property type="match status" value="1"/>
</dbReference>
<evidence type="ECO:0000256" key="8">
    <source>
        <dbReference type="ARBA" id="ARBA00022714"/>
    </source>
</evidence>
<dbReference type="SMART" id="SM00729">
    <property type="entry name" value="Elp3"/>
    <property type="match status" value="1"/>
</dbReference>